<name>A0A939BXA1_9ACTN</name>
<proteinExistence type="predicted"/>
<dbReference type="AlphaFoldDB" id="A0A939BXA1"/>
<evidence type="ECO:0000313" key="1">
    <source>
        <dbReference type="EMBL" id="MBM9461502.1"/>
    </source>
</evidence>
<organism evidence="1 2">
    <name type="scientific">Nocardioides faecalis</name>
    <dbReference type="NCBI Taxonomy" id="2803858"/>
    <lineage>
        <taxon>Bacteria</taxon>
        <taxon>Bacillati</taxon>
        <taxon>Actinomycetota</taxon>
        <taxon>Actinomycetes</taxon>
        <taxon>Propionibacteriales</taxon>
        <taxon>Nocardioidaceae</taxon>
        <taxon>Nocardioides</taxon>
    </lineage>
</organism>
<dbReference type="EMBL" id="JAERTX010000018">
    <property type="protein sequence ID" value="MBM9461502.1"/>
    <property type="molecule type" value="Genomic_DNA"/>
</dbReference>
<protein>
    <submittedName>
        <fullName evidence="1">DUF2505 domain-containing protein</fullName>
    </submittedName>
</protein>
<dbReference type="InterPro" id="IPR019639">
    <property type="entry name" value="DUF2505"/>
</dbReference>
<evidence type="ECO:0000313" key="2">
    <source>
        <dbReference type="Proteomes" id="UP000663791"/>
    </source>
</evidence>
<reference evidence="1" key="1">
    <citation type="submission" date="2021-01" db="EMBL/GenBank/DDBJ databases">
        <title>Novel species in genus Nocardioides.</title>
        <authorList>
            <person name="Zhang G."/>
        </authorList>
    </citation>
    <scope>NUCLEOTIDE SEQUENCE</scope>
    <source>
        <strain evidence="1">Zg-536</strain>
    </source>
</reference>
<keyword evidence="2" id="KW-1185">Reference proteome</keyword>
<sequence length="160" mass="17104">MATRLLQEQVYDAPLAQVSAMLTDRAFREQVCTAQHALDQDVTVTPNAGGTTVHIEMTQPTEGVPGFAKKIVGESTTVVQTETWTSPEHADIVVTIPGKPGEIRGTATLVEVGGVTTETIDLSITVKIPLISGKLEDLLAKLLRSALRAEQRTGTQWLAG</sequence>
<dbReference type="Pfam" id="PF10698">
    <property type="entry name" value="DUF2505"/>
    <property type="match status" value="1"/>
</dbReference>
<dbReference type="RefSeq" id="WP_205292822.1">
    <property type="nucleotide sequence ID" value="NZ_CP074406.1"/>
</dbReference>
<dbReference type="Proteomes" id="UP000663791">
    <property type="component" value="Unassembled WGS sequence"/>
</dbReference>
<accession>A0A939BXA1</accession>
<gene>
    <name evidence="1" type="ORF">JK386_16480</name>
</gene>
<comment type="caution">
    <text evidence="1">The sequence shown here is derived from an EMBL/GenBank/DDBJ whole genome shotgun (WGS) entry which is preliminary data.</text>
</comment>